<dbReference type="PANTHER" id="PTHR13544:SF0">
    <property type="entry name" value="THIOREDOXIN REDUCTASE-LIKE SELENOPROTEIN T"/>
    <property type="match status" value="1"/>
</dbReference>
<reference evidence="3" key="1">
    <citation type="submission" date="2020-01" db="EMBL/GenBank/DDBJ databases">
        <title>Genome sequence of Kobresia littledalei, the first chromosome-level genome in the family Cyperaceae.</title>
        <authorList>
            <person name="Qu G."/>
        </authorList>
    </citation>
    <scope>NUCLEOTIDE SEQUENCE</scope>
    <source>
        <strain evidence="3">C.B.Clarke</strain>
        <tissue evidence="3">Leaf</tissue>
    </source>
</reference>
<dbReference type="Gene3D" id="3.40.30.10">
    <property type="entry name" value="Glutaredoxin"/>
    <property type="match status" value="1"/>
</dbReference>
<protein>
    <submittedName>
        <fullName evidence="3">SelT-like protein</fullName>
    </submittedName>
</protein>
<dbReference type="GO" id="GO:0004791">
    <property type="term" value="F:thioredoxin-disulfide reductase (NADPH) activity"/>
    <property type="evidence" value="ECO:0007669"/>
    <property type="project" value="TreeGrafter"/>
</dbReference>
<evidence type="ECO:0000256" key="1">
    <source>
        <dbReference type="ARBA" id="ARBA00022729"/>
    </source>
</evidence>
<keyword evidence="2" id="KW-0676">Redox-active center</keyword>
<dbReference type="GO" id="GO:0005789">
    <property type="term" value="C:endoplasmic reticulum membrane"/>
    <property type="evidence" value="ECO:0007669"/>
    <property type="project" value="TreeGrafter"/>
</dbReference>
<dbReference type="SUPFAM" id="SSF52833">
    <property type="entry name" value="Thioredoxin-like"/>
    <property type="match status" value="1"/>
</dbReference>
<dbReference type="Pfam" id="PF10262">
    <property type="entry name" value="Rdx"/>
    <property type="match status" value="1"/>
</dbReference>
<comment type="caution">
    <text evidence="3">The sequence shown here is derived from an EMBL/GenBank/DDBJ whole genome shotgun (WGS) entry which is preliminary data.</text>
</comment>
<accession>A0A833VFW9</accession>
<dbReference type="EMBL" id="SWLB01000026">
    <property type="protein sequence ID" value="KAF3321898.1"/>
    <property type="molecule type" value="Genomic_DNA"/>
</dbReference>
<keyword evidence="4" id="KW-1185">Reference proteome</keyword>
<dbReference type="OrthoDB" id="60822at2759"/>
<evidence type="ECO:0000313" key="3">
    <source>
        <dbReference type="EMBL" id="KAF3321898.1"/>
    </source>
</evidence>
<dbReference type="GO" id="GO:0045454">
    <property type="term" value="P:cell redox homeostasis"/>
    <property type="evidence" value="ECO:0007669"/>
    <property type="project" value="TreeGrafter"/>
</dbReference>
<organism evidence="3 4">
    <name type="scientific">Carex littledalei</name>
    <dbReference type="NCBI Taxonomy" id="544730"/>
    <lineage>
        <taxon>Eukaryota</taxon>
        <taxon>Viridiplantae</taxon>
        <taxon>Streptophyta</taxon>
        <taxon>Embryophyta</taxon>
        <taxon>Tracheophyta</taxon>
        <taxon>Spermatophyta</taxon>
        <taxon>Magnoliopsida</taxon>
        <taxon>Liliopsida</taxon>
        <taxon>Poales</taxon>
        <taxon>Cyperaceae</taxon>
        <taxon>Cyperoideae</taxon>
        <taxon>Cariceae</taxon>
        <taxon>Carex</taxon>
        <taxon>Carex subgen. Euthyceras</taxon>
    </lineage>
</organism>
<gene>
    <name evidence="3" type="ORF">FCM35_KLT14114</name>
</gene>
<proteinExistence type="predicted"/>
<keyword evidence="1" id="KW-0732">Signal</keyword>
<name>A0A833VFW9_9POAL</name>
<dbReference type="PANTHER" id="PTHR13544">
    <property type="entry name" value="SELENOPROTEIN T"/>
    <property type="match status" value="1"/>
</dbReference>
<evidence type="ECO:0000256" key="2">
    <source>
        <dbReference type="ARBA" id="ARBA00023284"/>
    </source>
</evidence>
<dbReference type="InterPro" id="IPR019389">
    <property type="entry name" value="Selenoprotein_T"/>
</dbReference>
<evidence type="ECO:0000313" key="4">
    <source>
        <dbReference type="Proteomes" id="UP000623129"/>
    </source>
</evidence>
<dbReference type="InterPro" id="IPR011893">
    <property type="entry name" value="Selenoprotein_Rdx-typ"/>
</dbReference>
<dbReference type="NCBIfam" id="TIGR02174">
    <property type="entry name" value="CXXU_selWTH"/>
    <property type="match status" value="1"/>
</dbReference>
<dbReference type="AlphaFoldDB" id="A0A833VFW9"/>
<sequence length="276" mass="30369">MSRIAPFASAASLLEFRSAAKVFSSSLVSRLRNQKFRIKASEATQNKMDRVQMLLVGLPLFLLCSDLINIFSPPPPKPPAPHRHLDRHLHRQPPVTPVLQNPSDASFTTPPHLGGVGYGTTIELKFCASCSYKGNAMTMKKMLEASFPGIDVILENYPPALPKRLLSKAVPIVQMGVVAIITAGDQIFPRLGMAPPAWYFSLRANRFGAIASTWLFGNFVQSFLQSSGAFEVYCNGELVFSKLMEQRFPSEVELKGLIGSRLADSQFGKNLGQVWS</sequence>
<dbReference type="InterPro" id="IPR036249">
    <property type="entry name" value="Thioredoxin-like_sf"/>
</dbReference>
<dbReference type="Proteomes" id="UP000623129">
    <property type="component" value="Unassembled WGS sequence"/>
</dbReference>